<comment type="subcellular location">
    <subcellularLocation>
        <location evidence="1">Nucleus</location>
    </subcellularLocation>
</comment>
<evidence type="ECO:0000256" key="4">
    <source>
        <dbReference type="PROSITE-ProRule" id="PRU00267"/>
    </source>
</evidence>
<dbReference type="SMART" id="SM00398">
    <property type="entry name" value="HMG"/>
    <property type="match status" value="1"/>
</dbReference>
<evidence type="ECO:0000256" key="3">
    <source>
        <dbReference type="ARBA" id="ARBA00023242"/>
    </source>
</evidence>
<dbReference type="InterPro" id="IPR056513">
    <property type="entry name" value="INO80F"/>
</dbReference>
<feature type="domain" description="HMG box" evidence="6">
    <location>
        <begin position="100"/>
        <end position="168"/>
    </location>
</feature>
<dbReference type="PROSITE" id="PS50118">
    <property type="entry name" value="HMG_BOX_2"/>
    <property type="match status" value="1"/>
</dbReference>
<evidence type="ECO:0000256" key="1">
    <source>
        <dbReference type="ARBA" id="ARBA00004123"/>
    </source>
</evidence>
<name>A0ABM4CD98_HYDVU</name>
<keyword evidence="7" id="KW-1185">Reference proteome</keyword>
<dbReference type="Pfam" id="PF24245">
    <property type="entry name" value="INO80F"/>
    <property type="match status" value="1"/>
</dbReference>
<dbReference type="Pfam" id="PF00505">
    <property type="entry name" value="HMG_box"/>
    <property type="match status" value="1"/>
</dbReference>
<dbReference type="InterPro" id="IPR036910">
    <property type="entry name" value="HMG_box_dom_sf"/>
</dbReference>
<accession>A0ABM4CD98</accession>
<gene>
    <name evidence="8" type="primary">LOC101235214</name>
</gene>
<evidence type="ECO:0000259" key="6">
    <source>
        <dbReference type="PROSITE" id="PS50118"/>
    </source>
</evidence>
<keyword evidence="3 4" id="KW-0539">Nucleus</keyword>
<dbReference type="GeneID" id="101235214"/>
<evidence type="ECO:0000313" key="8">
    <source>
        <dbReference type="RefSeq" id="XP_065659656.1"/>
    </source>
</evidence>
<protein>
    <submittedName>
        <fullName evidence="8">Uncharacterized protein LOC101235214 isoform X3</fullName>
    </submittedName>
</protein>
<keyword evidence="2 4" id="KW-0238">DNA-binding</keyword>
<dbReference type="PANTHER" id="PTHR48112:SF22">
    <property type="entry name" value="MITOCHONDRIAL TRANSCRIPTION FACTOR A, ISOFORM B"/>
    <property type="match status" value="1"/>
</dbReference>
<evidence type="ECO:0000256" key="5">
    <source>
        <dbReference type="SAM" id="MobiDB-lite"/>
    </source>
</evidence>
<feature type="DNA-binding region" description="HMG box" evidence="4">
    <location>
        <begin position="100"/>
        <end position="168"/>
    </location>
</feature>
<dbReference type="RefSeq" id="XP_065659656.1">
    <property type="nucleotide sequence ID" value="XM_065803584.1"/>
</dbReference>
<dbReference type="InterPro" id="IPR009071">
    <property type="entry name" value="HMG_box_dom"/>
</dbReference>
<evidence type="ECO:0000313" key="7">
    <source>
        <dbReference type="Proteomes" id="UP001652625"/>
    </source>
</evidence>
<feature type="compositionally biased region" description="Polar residues" evidence="5">
    <location>
        <begin position="175"/>
        <end position="191"/>
    </location>
</feature>
<feature type="region of interest" description="Disordered" evidence="5">
    <location>
        <begin position="175"/>
        <end position="200"/>
    </location>
</feature>
<dbReference type="Gene3D" id="1.10.30.10">
    <property type="entry name" value="High mobility group box domain"/>
    <property type="match status" value="1"/>
</dbReference>
<proteinExistence type="predicted"/>
<organism evidence="7 8">
    <name type="scientific">Hydra vulgaris</name>
    <name type="common">Hydra</name>
    <name type="synonym">Hydra attenuata</name>
    <dbReference type="NCBI Taxonomy" id="6087"/>
    <lineage>
        <taxon>Eukaryota</taxon>
        <taxon>Metazoa</taxon>
        <taxon>Cnidaria</taxon>
        <taxon>Hydrozoa</taxon>
        <taxon>Hydroidolina</taxon>
        <taxon>Anthoathecata</taxon>
        <taxon>Aplanulata</taxon>
        <taxon>Hydridae</taxon>
        <taxon>Hydra</taxon>
    </lineage>
</organism>
<evidence type="ECO:0000256" key="2">
    <source>
        <dbReference type="ARBA" id="ARBA00023125"/>
    </source>
</evidence>
<sequence length="236" mass="27576">MSDNSLLNKKLDPYGTLWKKKYILLLKRTESIEKLNLRLVNRLNQLKKISKNLQKERCFLMKRLAIHNDSYREARFFENIEFLAEGYSENKTPIVTSSIPKKPLNAFIRYCQEIRDEVDEQNPGISRQDLTKVISYKWNAMSSSDKEIYFDLFDKDKQRYEEEMKQYTQQIAQQNTEKTGNPMNIDFKNSGSSRSSKLENISLSSSNNGLSFDDDNNASTVNIVKIICIVNIINKF</sequence>
<dbReference type="SUPFAM" id="SSF47095">
    <property type="entry name" value="HMG-box"/>
    <property type="match status" value="1"/>
</dbReference>
<dbReference type="PANTHER" id="PTHR48112">
    <property type="entry name" value="HIGH MOBILITY GROUP PROTEIN DSP1"/>
    <property type="match status" value="1"/>
</dbReference>
<dbReference type="InterPro" id="IPR050342">
    <property type="entry name" value="HMGB"/>
</dbReference>
<reference evidence="8" key="1">
    <citation type="submission" date="2025-08" db="UniProtKB">
        <authorList>
            <consortium name="RefSeq"/>
        </authorList>
    </citation>
    <scope>IDENTIFICATION</scope>
</reference>
<dbReference type="Proteomes" id="UP001652625">
    <property type="component" value="Chromosome 08"/>
</dbReference>